<evidence type="ECO:0000259" key="6">
    <source>
        <dbReference type="PROSITE" id="PS50850"/>
    </source>
</evidence>
<evidence type="ECO:0000256" key="5">
    <source>
        <dbReference type="SAM" id="Phobius"/>
    </source>
</evidence>
<keyword evidence="8" id="KW-1185">Reference proteome</keyword>
<feature type="transmembrane region" description="Helical" evidence="5">
    <location>
        <begin position="89"/>
        <end position="110"/>
    </location>
</feature>
<protein>
    <submittedName>
        <fullName evidence="7">MFS transporter</fullName>
    </submittedName>
</protein>
<feature type="transmembrane region" description="Helical" evidence="5">
    <location>
        <begin position="252"/>
        <end position="270"/>
    </location>
</feature>
<feature type="transmembrane region" description="Helical" evidence="5">
    <location>
        <begin position="116"/>
        <end position="137"/>
    </location>
</feature>
<keyword evidence="2 5" id="KW-0812">Transmembrane</keyword>
<sequence length="452" mass="48017">MTTHDLAPRTQRITNNRAFRIVLILCWVAIFFDGIDTFMYGSTIPSMTADPGFHMTAAHAGNIGSLATFGMLLGALAIGVVADTIGRRWSIILCSAIFSISSAGCALAAGAGSFGIWRTIAGFGLGGLLPTAIAMVSEFAPDRVRNFSVGAVMTAHQAGGIVAPLLCLYLLPTLGWRSIYWVGVLPLIALVPLILTLLPESPTFLVARGRMDKARALAERFDLVVPLEKSTIKNRGGNFGENLAKLFRGRNAVVTLLFWLGSFGGLLLVYGMSTWLPSLMESLGFDLGNSLVLLCLINAGGIVGTLVAGKVSDTWGPVRVSMLWFLLTAVGVCAMGIKSTMVVTYILVFVTGVFLFSAQIMIYAAVSHVFPTESRATALGLTTGMGRFGAVFGPWMGGQLFALGLEKWGFVAFGAFGITSGVMLLLIHLVLRRHGGKTQEATEADNVVIRAG</sequence>
<comment type="subcellular location">
    <subcellularLocation>
        <location evidence="1">Cell membrane</location>
        <topology evidence="1">Multi-pass membrane protein</topology>
    </subcellularLocation>
</comment>
<dbReference type="PANTHER" id="PTHR23508:SF10">
    <property type="entry name" value="CARBOXYLIC ACID TRANSPORTER PROTEIN HOMOLOG"/>
    <property type="match status" value="1"/>
</dbReference>
<dbReference type="PROSITE" id="PS50850">
    <property type="entry name" value="MFS"/>
    <property type="match status" value="1"/>
</dbReference>
<evidence type="ECO:0000256" key="1">
    <source>
        <dbReference type="ARBA" id="ARBA00004651"/>
    </source>
</evidence>
<feature type="transmembrane region" description="Helical" evidence="5">
    <location>
        <begin position="290"/>
        <end position="308"/>
    </location>
</feature>
<dbReference type="Proteomes" id="UP000462152">
    <property type="component" value="Unassembled WGS sequence"/>
</dbReference>
<evidence type="ECO:0000256" key="2">
    <source>
        <dbReference type="ARBA" id="ARBA00022692"/>
    </source>
</evidence>
<accession>A0A7K1LK98</accession>
<dbReference type="InterPro" id="IPR020846">
    <property type="entry name" value="MFS_dom"/>
</dbReference>
<dbReference type="Gene3D" id="1.20.1250.20">
    <property type="entry name" value="MFS general substrate transporter like domains"/>
    <property type="match status" value="1"/>
</dbReference>
<keyword evidence="3 5" id="KW-1133">Transmembrane helix</keyword>
<gene>
    <name evidence="7" type="ORF">GMA10_10490</name>
</gene>
<dbReference type="OrthoDB" id="9787026at2"/>
<feature type="transmembrane region" description="Helical" evidence="5">
    <location>
        <begin position="60"/>
        <end position="82"/>
    </location>
</feature>
<feature type="domain" description="Major facilitator superfamily (MFS) profile" evidence="6">
    <location>
        <begin position="22"/>
        <end position="432"/>
    </location>
</feature>
<dbReference type="PANTHER" id="PTHR23508">
    <property type="entry name" value="CARBOXYLIC ACID TRANSPORTER PROTEIN HOMOLOG"/>
    <property type="match status" value="1"/>
</dbReference>
<evidence type="ECO:0000313" key="8">
    <source>
        <dbReference type="Proteomes" id="UP000462152"/>
    </source>
</evidence>
<name>A0A7K1LK98_9MICC</name>
<dbReference type="InterPro" id="IPR036259">
    <property type="entry name" value="MFS_trans_sf"/>
</dbReference>
<feature type="transmembrane region" description="Helical" evidence="5">
    <location>
        <begin position="378"/>
        <end position="396"/>
    </location>
</feature>
<proteinExistence type="predicted"/>
<reference evidence="7 8" key="1">
    <citation type="submission" date="2019-12" db="EMBL/GenBank/DDBJ databases">
        <authorList>
            <person name="Li J."/>
            <person name="Shi Y."/>
            <person name="Xu G."/>
            <person name="Xiao D."/>
            <person name="Ran X."/>
        </authorList>
    </citation>
    <scope>NUCLEOTIDE SEQUENCE [LARGE SCALE GENOMIC DNA]</scope>
    <source>
        <strain evidence="7 8">JCM 15915</strain>
    </source>
</reference>
<feature type="transmembrane region" description="Helical" evidence="5">
    <location>
        <begin position="21"/>
        <end position="40"/>
    </location>
</feature>
<evidence type="ECO:0000256" key="3">
    <source>
        <dbReference type="ARBA" id="ARBA00022989"/>
    </source>
</evidence>
<evidence type="ECO:0000256" key="4">
    <source>
        <dbReference type="ARBA" id="ARBA00023136"/>
    </source>
</evidence>
<dbReference type="GO" id="GO:0005886">
    <property type="term" value="C:plasma membrane"/>
    <property type="evidence" value="ECO:0007669"/>
    <property type="project" value="UniProtKB-SubCell"/>
</dbReference>
<dbReference type="GO" id="GO:0046943">
    <property type="term" value="F:carboxylic acid transmembrane transporter activity"/>
    <property type="evidence" value="ECO:0007669"/>
    <property type="project" value="TreeGrafter"/>
</dbReference>
<keyword evidence="4 5" id="KW-0472">Membrane</keyword>
<dbReference type="InterPro" id="IPR011701">
    <property type="entry name" value="MFS"/>
</dbReference>
<feature type="transmembrane region" description="Helical" evidence="5">
    <location>
        <begin position="408"/>
        <end position="431"/>
    </location>
</feature>
<feature type="transmembrane region" description="Helical" evidence="5">
    <location>
        <begin position="343"/>
        <end position="366"/>
    </location>
</feature>
<comment type="caution">
    <text evidence="7">The sequence shown here is derived from an EMBL/GenBank/DDBJ whole genome shotgun (WGS) entry which is preliminary data.</text>
</comment>
<feature type="transmembrane region" description="Helical" evidence="5">
    <location>
        <begin position="178"/>
        <end position="198"/>
    </location>
</feature>
<organism evidence="7 8">
    <name type="scientific">Rothia koreensis</name>
    <dbReference type="NCBI Taxonomy" id="592378"/>
    <lineage>
        <taxon>Bacteria</taxon>
        <taxon>Bacillati</taxon>
        <taxon>Actinomycetota</taxon>
        <taxon>Actinomycetes</taxon>
        <taxon>Micrococcales</taxon>
        <taxon>Micrococcaceae</taxon>
        <taxon>Rothia</taxon>
    </lineage>
</organism>
<evidence type="ECO:0000313" key="7">
    <source>
        <dbReference type="EMBL" id="MUN55634.1"/>
    </source>
</evidence>
<dbReference type="RefSeq" id="WP_129316382.1">
    <property type="nucleotide sequence ID" value="NZ_NOIQ01000026.1"/>
</dbReference>
<feature type="transmembrane region" description="Helical" evidence="5">
    <location>
        <begin position="320"/>
        <end position="337"/>
    </location>
</feature>
<feature type="transmembrane region" description="Helical" evidence="5">
    <location>
        <begin position="149"/>
        <end position="172"/>
    </location>
</feature>
<dbReference type="Pfam" id="PF07690">
    <property type="entry name" value="MFS_1"/>
    <property type="match status" value="1"/>
</dbReference>
<dbReference type="EMBL" id="WOGT01000007">
    <property type="protein sequence ID" value="MUN55634.1"/>
    <property type="molecule type" value="Genomic_DNA"/>
</dbReference>
<dbReference type="AlphaFoldDB" id="A0A7K1LK98"/>
<dbReference type="SUPFAM" id="SSF103473">
    <property type="entry name" value="MFS general substrate transporter"/>
    <property type="match status" value="1"/>
</dbReference>